<reference evidence="9 10" key="1">
    <citation type="submission" date="2024-04" db="EMBL/GenBank/DDBJ databases">
        <title>The reference genome of an endangered Asteraceae, Deinandra increscens subsp. villosa, native to the Central Coast of California.</title>
        <authorList>
            <person name="Guilliams M."/>
            <person name="Hasenstab-Lehman K."/>
            <person name="Meyer R."/>
            <person name="Mcevoy S."/>
        </authorList>
    </citation>
    <scope>NUCLEOTIDE SEQUENCE [LARGE SCALE GENOMIC DNA]</scope>
    <source>
        <tissue evidence="9">Leaf</tissue>
    </source>
</reference>
<dbReference type="Pfam" id="PF02493">
    <property type="entry name" value="MORN"/>
    <property type="match status" value="7"/>
</dbReference>
<accession>A0AAP0GPL9</accession>
<dbReference type="Gene3D" id="3.30.800.10">
    <property type="entry name" value="Phosphatidylinositol Phosphate Kinase II Beta"/>
    <property type="match status" value="1"/>
</dbReference>
<dbReference type="Proteomes" id="UP001408789">
    <property type="component" value="Unassembled WGS sequence"/>
</dbReference>
<evidence type="ECO:0000256" key="7">
    <source>
        <dbReference type="SAM" id="MobiDB-lite"/>
    </source>
</evidence>
<comment type="caution">
    <text evidence="9">The sequence shown here is derived from an EMBL/GenBank/DDBJ whole genome shotgun (WGS) entry which is preliminary data.</text>
</comment>
<dbReference type="Pfam" id="PF01504">
    <property type="entry name" value="PIP5K"/>
    <property type="match status" value="1"/>
</dbReference>
<keyword evidence="3 6" id="KW-0547">Nucleotide-binding</keyword>
<comment type="catalytic activity">
    <reaction evidence="6">
        <text>a 1,2-diacyl-sn-glycero-3-phospho-(1D-myo-inositol 4-phosphate) + ATP = a 1,2-diacyl-sn-glycero-3-phospho-(1D-myo-inositol-4,5-bisphosphate) + ADP + H(+)</text>
        <dbReference type="Rhea" id="RHEA:14425"/>
        <dbReference type="ChEBI" id="CHEBI:15378"/>
        <dbReference type="ChEBI" id="CHEBI:30616"/>
        <dbReference type="ChEBI" id="CHEBI:58178"/>
        <dbReference type="ChEBI" id="CHEBI:58456"/>
        <dbReference type="ChEBI" id="CHEBI:456216"/>
        <dbReference type="EC" id="2.7.1.68"/>
    </reaction>
</comment>
<feature type="domain" description="PIPK" evidence="8">
    <location>
        <begin position="343"/>
        <end position="730"/>
    </location>
</feature>
<keyword evidence="2" id="KW-0677">Repeat</keyword>
<dbReference type="Gene3D" id="2.20.110.10">
    <property type="entry name" value="Histone H3 K4-specific methyltransferase SET7/9 N-terminal domain"/>
    <property type="match status" value="3"/>
</dbReference>
<dbReference type="GO" id="GO:0005524">
    <property type="term" value="F:ATP binding"/>
    <property type="evidence" value="ECO:0007669"/>
    <property type="project" value="UniProtKB-UniRule"/>
</dbReference>
<dbReference type="InterPro" id="IPR017163">
    <property type="entry name" value="PIno-4-P-5_kinase_pln"/>
</dbReference>
<dbReference type="InterPro" id="IPR027483">
    <property type="entry name" value="PInositol-4-P-4/5-kinase_C_sf"/>
</dbReference>
<dbReference type="PROSITE" id="PS51455">
    <property type="entry name" value="PIPK"/>
    <property type="match status" value="1"/>
</dbReference>
<dbReference type="SUPFAM" id="SSF82185">
    <property type="entry name" value="Histone H3 K4-specific methyltransferase SET7/9 N-terminal domain"/>
    <property type="match status" value="2"/>
</dbReference>
<dbReference type="EMBL" id="JBCNJP010000025">
    <property type="protein sequence ID" value="KAK9055992.1"/>
    <property type="molecule type" value="Genomic_DNA"/>
</dbReference>
<dbReference type="GO" id="GO:0016308">
    <property type="term" value="F:1-phosphatidylinositol-4-phosphate 5-kinase activity"/>
    <property type="evidence" value="ECO:0007669"/>
    <property type="project" value="UniProtKB-UniRule"/>
</dbReference>
<evidence type="ECO:0000313" key="10">
    <source>
        <dbReference type="Proteomes" id="UP001408789"/>
    </source>
</evidence>
<keyword evidence="4 6" id="KW-0418">Kinase</keyword>
<dbReference type="AlphaFoldDB" id="A0AAP0GPL9"/>
<evidence type="ECO:0000256" key="6">
    <source>
        <dbReference type="PIRNR" id="PIRNR037274"/>
    </source>
</evidence>
<dbReference type="InterPro" id="IPR023610">
    <property type="entry name" value="PInositol-4/5-P-5/4-kinase"/>
</dbReference>
<dbReference type="EC" id="2.7.1.68" evidence="6"/>
<keyword evidence="5 6" id="KW-0067">ATP-binding</keyword>
<organism evidence="9 10">
    <name type="scientific">Deinandra increscens subsp. villosa</name>
    <dbReference type="NCBI Taxonomy" id="3103831"/>
    <lineage>
        <taxon>Eukaryota</taxon>
        <taxon>Viridiplantae</taxon>
        <taxon>Streptophyta</taxon>
        <taxon>Embryophyta</taxon>
        <taxon>Tracheophyta</taxon>
        <taxon>Spermatophyta</taxon>
        <taxon>Magnoliopsida</taxon>
        <taxon>eudicotyledons</taxon>
        <taxon>Gunneridae</taxon>
        <taxon>Pentapetalae</taxon>
        <taxon>asterids</taxon>
        <taxon>campanulids</taxon>
        <taxon>Asterales</taxon>
        <taxon>Asteraceae</taxon>
        <taxon>Asteroideae</taxon>
        <taxon>Heliantheae alliance</taxon>
        <taxon>Madieae</taxon>
        <taxon>Madiinae</taxon>
        <taxon>Deinandra</taxon>
    </lineage>
</organism>
<dbReference type="SMART" id="SM00330">
    <property type="entry name" value="PIPKc"/>
    <property type="match status" value="1"/>
</dbReference>
<dbReference type="InterPro" id="IPR002498">
    <property type="entry name" value="PInositol-4-P-4/5-kinase_core"/>
</dbReference>
<protein>
    <recommendedName>
        <fullName evidence="6">Phosphatidylinositol 4-phosphate 5-kinase</fullName>
        <ecNumber evidence="6">2.7.1.68</ecNumber>
    </recommendedName>
</protein>
<name>A0AAP0GPL9_9ASTR</name>
<feature type="compositionally biased region" description="Basic residues" evidence="7">
    <location>
        <begin position="287"/>
        <end position="296"/>
    </location>
</feature>
<dbReference type="PANTHER" id="PTHR23086">
    <property type="entry name" value="PHOSPHATIDYLINOSITOL-4-PHOSPHATE 5-KINASE"/>
    <property type="match status" value="1"/>
</dbReference>
<evidence type="ECO:0000259" key="8">
    <source>
        <dbReference type="PROSITE" id="PS51455"/>
    </source>
</evidence>
<sequence length="734" mass="83679">MSKELAGILKSWEVKVKKSQASAKKRAVGIFTTMSVAHVDEEGGGTEAFHVEKIFSNGDIYMGQWVAENWPHGDGKYLWSDGCMYFGEWCKGKVNGKGKFSWPSGATYEGEFKNCYIDGEGTFIGSLNCTYKGCWVMNRKHGKGSMSYANGDHYEGDWRKGFHDGEGTYQWNSGHRYIGQWKKGKMNGSGILIWANGNRFDGSWECGLPKGSGSFKFEDGSLFTGVWGKDQKEQHVKFYPFNSTVSHDDWDPNRLFFEMSECVVYEVESLSGFPSHKIFSWSNSEGKHKKQPVRKNSKNENHDRRQSIDAMGLDGLENGHIQGLGVSQQPTERQGVTVSKGHKNYELMLNLQLGIRHSVGRPTPTKPLDLKPTAFDTKEKLWTRFPPEGSKHTPPHQSCDFKFKDYCPSVFRTLRNLFNVDPVDYMLSICGNEALRELSSPGKSGSFFYMTSDDKYMIKTMKKAEVKVLRRMLPAYFEHVKSFENTLITKFFGLHCVKLSGSSQRKVRFVVMGNLFCTGVPINRRFDLKGSSHGRITDKPESKIDAYTTLKDLDLNYIFRLQKDWFQEFCRQVIRDCDFLERERIMDYSLLVGITIYKFMSRNPKVTIILVSLTGNIETDSSGSSPRASSVDADASLDPIRWAPVRLGVNMPARVELTVRSHETQLVGEPTQEFYDVVLFFGIIDILQDYDISKKLEHAYKSFQYDPTSISAVDPIQYSKRFRDFIFSVFKEDG</sequence>
<dbReference type="SUPFAM" id="SSF56104">
    <property type="entry name" value="SAICAR synthase-like"/>
    <property type="match status" value="1"/>
</dbReference>
<dbReference type="CDD" id="cd17302">
    <property type="entry name" value="PIPKc_AtPIP5K_like"/>
    <property type="match status" value="1"/>
</dbReference>
<dbReference type="SMART" id="SM00698">
    <property type="entry name" value="MORN"/>
    <property type="match status" value="7"/>
</dbReference>
<evidence type="ECO:0000313" key="9">
    <source>
        <dbReference type="EMBL" id="KAK9055992.1"/>
    </source>
</evidence>
<dbReference type="PANTHER" id="PTHR23086:SF113">
    <property type="entry name" value="PHOSPHATIDYLINOSITOL 4-PHOSPHATE 5-KINASE 6"/>
    <property type="match status" value="1"/>
</dbReference>
<dbReference type="InterPro" id="IPR003409">
    <property type="entry name" value="MORN"/>
</dbReference>
<keyword evidence="10" id="KW-1185">Reference proteome</keyword>
<feature type="region of interest" description="Disordered" evidence="7">
    <location>
        <begin position="284"/>
        <end position="305"/>
    </location>
</feature>
<keyword evidence="1 6" id="KW-0808">Transferase</keyword>
<dbReference type="InterPro" id="IPR027484">
    <property type="entry name" value="PInositol-4-P-5-kinase_N"/>
</dbReference>
<evidence type="ECO:0000256" key="3">
    <source>
        <dbReference type="ARBA" id="ARBA00022741"/>
    </source>
</evidence>
<evidence type="ECO:0000256" key="1">
    <source>
        <dbReference type="ARBA" id="ARBA00022679"/>
    </source>
</evidence>
<dbReference type="GO" id="GO:0046854">
    <property type="term" value="P:phosphatidylinositol phosphate biosynthetic process"/>
    <property type="evidence" value="ECO:0007669"/>
    <property type="project" value="TreeGrafter"/>
</dbReference>
<dbReference type="GO" id="GO:0005886">
    <property type="term" value="C:plasma membrane"/>
    <property type="evidence" value="ECO:0007669"/>
    <property type="project" value="TreeGrafter"/>
</dbReference>
<dbReference type="Gene3D" id="3.30.810.10">
    <property type="entry name" value="2-Layer Sandwich"/>
    <property type="match status" value="1"/>
</dbReference>
<gene>
    <name evidence="9" type="ORF">SSX86_027079</name>
</gene>
<evidence type="ECO:0000256" key="2">
    <source>
        <dbReference type="ARBA" id="ARBA00022737"/>
    </source>
</evidence>
<evidence type="ECO:0000256" key="5">
    <source>
        <dbReference type="ARBA" id="ARBA00022840"/>
    </source>
</evidence>
<evidence type="ECO:0000256" key="4">
    <source>
        <dbReference type="ARBA" id="ARBA00022777"/>
    </source>
</evidence>
<proteinExistence type="predicted"/>
<dbReference type="PIRSF" id="PIRSF037274">
    <property type="entry name" value="PIP5K_plant_prd"/>
    <property type="match status" value="1"/>
</dbReference>